<keyword evidence="4 6" id="KW-0274">FAD</keyword>
<keyword evidence="11" id="KW-1185">Reference proteome</keyword>
<dbReference type="SUPFAM" id="SSF47203">
    <property type="entry name" value="Acyl-CoA dehydrogenase C-terminal domain-like"/>
    <property type="match status" value="1"/>
</dbReference>
<feature type="domain" description="Acyl-CoA dehydrogenase/oxidase C-terminal" evidence="7">
    <location>
        <begin position="241"/>
        <end position="368"/>
    </location>
</feature>
<comment type="similarity">
    <text evidence="2 6">Belongs to the acyl-CoA dehydrogenase family.</text>
</comment>
<proteinExistence type="inferred from homology"/>
<comment type="cofactor">
    <cofactor evidence="1 6">
        <name>FAD</name>
        <dbReference type="ChEBI" id="CHEBI:57692"/>
    </cofactor>
</comment>
<dbReference type="PANTHER" id="PTHR43884">
    <property type="entry name" value="ACYL-COA DEHYDROGENASE"/>
    <property type="match status" value="1"/>
</dbReference>
<dbReference type="KEGG" id="fer:FNB15_00160"/>
<protein>
    <submittedName>
        <fullName evidence="10">Pimeloyl-CoA dehydrogenase small subunit</fullName>
    </submittedName>
</protein>
<sequence length="375" mass="40554">MDFQLSEEQTLLADSVESWLQDKYDFERWRKLVKTDLGYAQENWKTMADLGWLAIPLPEEAGGLGGGAVDAMLLAERFGRHMVAEPYFSTVILGAGLIQAAGDDRQKAEWLPAIAEGKAKWAFAHAEHGSRFALNETRAKATKTGDGWTLSGKKIVVWDAASADKLIVLARSAGGDTDAKGLGLFVVDASGAGVARHDYRTVDNRRASDIQLDHAPVLAVLGDPANAMPAVEAVIDQAIAYMASEAVGAMAALHETTLAYAKTRKQFGRPIGDFQVIQHRLVDMMMQVESARSLALLSALKAAAEPKDRAKAAAAAKVQLGRSGRFVGQQAVQIHGGMGMTDELNVGHYMKRLMMLDTTFGNADFHQRRFAALSD</sequence>
<dbReference type="SUPFAM" id="SSF56645">
    <property type="entry name" value="Acyl-CoA dehydrogenase NM domain-like"/>
    <property type="match status" value="1"/>
</dbReference>
<evidence type="ECO:0000313" key="10">
    <source>
        <dbReference type="EMBL" id="QDO95792.1"/>
    </source>
</evidence>
<dbReference type="InterPro" id="IPR006091">
    <property type="entry name" value="Acyl-CoA_Oxase/DH_mid-dom"/>
</dbReference>
<evidence type="ECO:0000256" key="2">
    <source>
        <dbReference type="ARBA" id="ARBA00009347"/>
    </source>
</evidence>
<evidence type="ECO:0000259" key="9">
    <source>
        <dbReference type="Pfam" id="PF02771"/>
    </source>
</evidence>
<dbReference type="Gene3D" id="2.40.110.10">
    <property type="entry name" value="Butyryl-CoA Dehydrogenase, subunit A, domain 2"/>
    <property type="match status" value="1"/>
</dbReference>
<evidence type="ECO:0000256" key="4">
    <source>
        <dbReference type="ARBA" id="ARBA00022827"/>
    </source>
</evidence>
<dbReference type="InterPro" id="IPR009100">
    <property type="entry name" value="AcylCoA_DH/oxidase_NM_dom_sf"/>
</dbReference>
<dbReference type="PANTHER" id="PTHR43884:SF20">
    <property type="entry name" value="ACYL-COA DEHYDROGENASE FADE28"/>
    <property type="match status" value="1"/>
</dbReference>
<evidence type="ECO:0000313" key="11">
    <source>
        <dbReference type="Proteomes" id="UP000317496"/>
    </source>
</evidence>
<evidence type="ECO:0000259" key="8">
    <source>
        <dbReference type="Pfam" id="PF02770"/>
    </source>
</evidence>
<name>A0A516GWB1_9PROT</name>
<dbReference type="GO" id="GO:0003995">
    <property type="term" value="F:acyl-CoA dehydrogenase activity"/>
    <property type="evidence" value="ECO:0007669"/>
    <property type="project" value="TreeGrafter"/>
</dbReference>
<dbReference type="CDD" id="cd00567">
    <property type="entry name" value="ACAD"/>
    <property type="match status" value="1"/>
</dbReference>
<evidence type="ECO:0000256" key="1">
    <source>
        <dbReference type="ARBA" id="ARBA00001974"/>
    </source>
</evidence>
<dbReference type="Proteomes" id="UP000317496">
    <property type="component" value="Chromosome"/>
</dbReference>
<accession>A0A516GWB1</accession>
<dbReference type="InterPro" id="IPR013786">
    <property type="entry name" value="AcylCoA_DH/ox_N"/>
</dbReference>
<keyword evidence="3 6" id="KW-0285">Flavoprotein</keyword>
<dbReference type="Pfam" id="PF00441">
    <property type="entry name" value="Acyl-CoA_dh_1"/>
    <property type="match status" value="1"/>
</dbReference>
<feature type="domain" description="Acyl-CoA oxidase/dehydrogenase middle" evidence="8">
    <location>
        <begin position="126"/>
        <end position="213"/>
    </location>
</feature>
<dbReference type="RefSeq" id="WP_144066773.1">
    <property type="nucleotide sequence ID" value="NZ_CP041636.1"/>
</dbReference>
<dbReference type="AlphaFoldDB" id="A0A516GWB1"/>
<dbReference type="GO" id="GO:0050660">
    <property type="term" value="F:flavin adenine dinucleotide binding"/>
    <property type="evidence" value="ECO:0007669"/>
    <property type="project" value="InterPro"/>
</dbReference>
<reference evidence="10 11" key="1">
    <citation type="submission" date="2019-07" db="EMBL/GenBank/DDBJ databases">
        <title>Genome sequencing for Ferrovibrio sp. K5.</title>
        <authorList>
            <person name="Park S.-J."/>
        </authorList>
    </citation>
    <scope>NUCLEOTIDE SEQUENCE [LARGE SCALE GENOMIC DNA]</scope>
    <source>
        <strain evidence="10 11">K5</strain>
    </source>
</reference>
<gene>
    <name evidence="10" type="ORF">FNB15_00160</name>
</gene>
<dbReference type="InterPro" id="IPR037069">
    <property type="entry name" value="AcylCoA_DH/ox_N_sf"/>
</dbReference>
<keyword evidence="5 6" id="KW-0560">Oxidoreductase</keyword>
<feature type="domain" description="Acyl-CoA dehydrogenase/oxidase N-terminal" evidence="9">
    <location>
        <begin position="6"/>
        <end position="118"/>
    </location>
</feature>
<dbReference type="Pfam" id="PF02771">
    <property type="entry name" value="Acyl-CoA_dh_N"/>
    <property type="match status" value="1"/>
</dbReference>
<evidence type="ECO:0000259" key="7">
    <source>
        <dbReference type="Pfam" id="PF00441"/>
    </source>
</evidence>
<evidence type="ECO:0000256" key="6">
    <source>
        <dbReference type="RuleBase" id="RU362125"/>
    </source>
</evidence>
<dbReference type="InterPro" id="IPR036250">
    <property type="entry name" value="AcylCo_DH-like_C"/>
</dbReference>
<evidence type="ECO:0000256" key="3">
    <source>
        <dbReference type="ARBA" id="ARBA00022630"/>
    </source>
</evidence>
<dbReference type="InterPro" id="IPR009075">
    <property type="entry name" value="AcylCo_DH/oxidase_C"/>
</dbReference>
<dbReference type="EMBL" id="CP041636">
    <property type="protein sequence ID" value="QDO95792.1"/>
    <property type="molecule type" value="Genomic_DNA"/>
</dbReference>
<dbReference type="OrthoDB" id="7328575at2"/>
<dbReference type="InterPro" id="IPR046373">
    <property type="entry name" value="Acyl-CoA_Oxase/DH_mid-dom_sf"/>
</dbReference>
<dbReference type="Gene3D" id="1.10.540.10">
    <property type="entry name" value="Acyl-CoA dehydrogenase/oxidase, N-terminal domain"/>
    <property type="match status" value="1"/>
</dbReference>
<organism evidence="10 11">
    <name type="scientific">Ferrovibrio terrae</name>
    <dbReference type="NCBI Taxonomy" id="2594003"/>
    <lineage>
        <taxon>Bacteria</taxon>
        <taxon>Pseudomonadati</taxon>
        <taxon>Pseudomonadota</taxon>
        <taxon>Alphaproteobacteria</taxon>
        <taxon>Rhodospirillales</taxon>
        <taxon>Rhodospirillaceae</taxon>
        <taxon>Ferrovibrio</taxon>
    </lineage>
</organism>
<evidence type="ECO:0000256" key="5">
    <source>
        <dbReference type="ARBA" id="ARBA00023002"/>
    </source>
</evidence>
<dbReference type="Pfam" id="PF02770">
    <property type="entry name" value="Acyl-CoA_dh_M"/>
    <property type="match status" value="1"/>
</dbReference>
<dbReference type="Gene3D" id="1.20.140.10">
    <property type="entry name" value="Butyryl-CoA Dehydrogenase, subunit A, domain 3"/>
    <property type="match status" value="1"/>
</dbReference>